<keyword evidence="3" id="KW-1185">Reference proteome</keyword>
<gene>
    <name evidence="2" type="ORF">VM1G_09734</name>
</gene>
<name>A0A194WD16_CYTMA</name>
<organism evidence="2 3">
    <name type="scientific">Cytospora mali</name>
    <name type="common">Apple Valsa canker fungus</name>
    <name type="synonym">Valsa mali</name>
    <dbReference type="NCBI Taxonomy" id="578113"/>
    <lineage>
        <taxon>Eukaryota</taxon>
        <taxon>Fungi</taxon>
        <taxon>Dikarya</taxon>
        <taxon>Ascomycota</taxon>
        <taxon>Pezizomycotina</taxon>
        <taxon>Sordariomycetes</taxon>
        <taxon>Sordariomycetidae</taxon>
        <taxon>Diaporthales</taxon>
        <taxon>Cytosporaceae</taxon>
        <taxon>Cytospora</taxon>
    </lineage>
</organism>
<dbReference type="EMBL" id="CM003109">
    <property type="protein sequence ID" value="KUI74247.1"/>
    <property type="molecule type" value="Genomic_DNA"/>
</dbReference>
<evidence type="ECO:0000256" key="1">
    <source>
        <dbReference type="SAM" id="SignalP"/>
    </source>
</evidence>
<proteinExistence type="predicted"/>
<dbReference type="AlphaFoldDB" id="A0A194WD16"/>
<feature type="signal peptide" evidence="1">
    <location>
        <begin position="1"/>
        <end position="21"/>
    </location>
</feature>
<feature type="chain" id="PRO_5008267424" evidence="1">
    <location>
        <begin position="22"/>
        <end position="108"/>
    </location>
</feature>
<evidence type="ECO:0000313" key="2">
    <source>
        <dbReference type="EMBL" id="KUI74247.1"/>
    </source>
</evidence>
<dbReference type="Proteomes" id="UP000078559">
    <property type="component" value="Chromosome 12"/>
</dbReference>
<reference evidence="2" key="1">
    <citation type="submission" date="2014-12" db="EMBL/GenBank/DDBJ databases">
        <title>Genome Sequence of Valsa Canker Pathogens Uncovers a Specific Adaption of Colonization on Woody Bark.</title>
        <authorList>
            <person name="Yin Z."/>
            <person name="Liu H."/>
            <person name="Gao X."/>
            <person name="Li Z."/>
            <person name="Song N."/>
            <person name="Ke X."/>
            <person name="Dai Q."/>
            <person name="Wu Y."/>
            <person name="Sun Y."/>
            <person name="Xu J.-R."/>
            <person name="Kang Z.K."/>
            <person name="Wang L."/>
            <person name="Huang L."/>
        </authorList>
    </citation>
    <scope>NUCLEOTIDE SEQUENCE [LARGE SCALE GENOMIC DNA]</scope>
    <source>
        <strain evidence="2">03-8</strain>
    </source>
</reference>
<keyword evidence="1" id="KW-0732">Signal</keyword>
<accession>A0A194WD16</accession>
<evidence type="ECO:0000313" key="3">
    <source>
        <dbReference type="Proteomes" id="UP000078559"/>
    </source>
</evidence>
<sequence>MHPKIFISGLIAVVSITTAAAQKCGSNAIPLLSRCGNGSGLELGRMACDSTCNNIVHCYRGYAEQVNQCYPGRCIYNEKTLSPFCIYNEKTLSPFCIRMEHRPKEVVG</sequence>
<protein>
    <submittedName>
        <fullName evidence="2">Uncharacterized protein</fullName>
    </submittedName>
</protein>